<evidence type="ECO:0000313" key="2">
    <source>
        <dbReference type="EMBL" id="QJW94917.1"/>
    </source>
</evidence>
<feature type="region of interest" description="Disordered" evidence="1">
    <location>
        <begin position="33"/>
        <end position="55"/>
    </location>
</feature>
<proteinExistence type="predicted"/>
<name>A0A6M5YLK9_9BACT</name>
<reference evidence="3" key="1">
    <citation type="submission" date="2020-05" db="EMBL/GenBank/DDBJ databases">
        <title>Frigoriglobus tundricola gen. nov., sp. nov., a psychrotolerant cellulolytic planctomycete of the family Gemmataceae with two divergent copies of 16S rRNA gene.</title>
        <authorList>
            <person name="Kulichevskaya I.S."/>
            <person name="Ivanova A.A."/>
            <person name="Naumoff D.G."/>
            <person name="Beletsky A.V."/>
            <person name="Rijpstra W.I.C."/>
            <person name="Sinninghe Damste J.S."/>
            <person name="Mardanov A.V."/>
            <person name="Ravin N.V."/>
            <person name="Dedysh S.N."/>
        </authorList>
    </citation>
    <scope>NUCLEOTIDE SEQUENCE [LARGE SCALE GENOMIC DNA]</scope>
    <source>
        <strain evidence="3">PL17</strain>
    </source>
</reference>
<protein>
    <submittedName>
        <fullName evidence="2">Uncharacterized protein</fullName>
    </submittedName>
</protein>
<evidence type="ECO:0000256" key="1">
    <source>
        <dbReference type="SAM" id="MobiDB-lite"/>
    </source>
</evidence>
<keyword evidence="3" id="KW-1185">Reference proteome</keyword>
<sequence length="55" mass="6320">MLEPVTRVRGKVMLSGCRSDLYDEALTDLEASGLRHTEQLRAREDEARMRTSGRR</sequence>
<dbReference type="KEGG" id="ftj:FTUN_2443"/>
<organism evidence="2 3">
    <name type="scientific">Frigoriglobus tundricola</name>
    <dbReference type="NCBI Taxonomy" id="2774151"/>
    <lineage>
        <taxon>Bacteria</taxon>
        <taxon>Pseudomonadati</taxon>
        <taxon>Planctomycetota</taxon>
        <taxon>Planctomycetia</taxon>
        <taxon>Gemmatales</taxon>
        <taxon>Gemmataceae</taxon>
        <taxon>Frigoriglobus</taxon>
    </lineage>
</organism>
<gene>
    <name evidence="2" type="ORF">FTUN_2443</name>
</gene>
<dbReference type="EMBL" id="CP053452">
    <property type="protein sequence ID" value="QJW94917.1"/>
    <property type="molecule type" value="Genomic_DNA"/>
</dbReference>
<accession>A0A6M5YLK9</accession>
<feature type="compositionally biased region" description="Basic and acidic residues" evidence="1">
    <location>
        <begin position="33"/>
        <end position="49"/>
    </location>
</feature>
<dbReference type="AlphaFoldDB" id="A0A6M5YLK9"/>
<dbReference type="Proteomes" id="UP000503447">
    <property type="component" value="Chromosome"/>
</dbReference>
<evidence type="ECO:0000313" key="3">
    <source>
        <dbReference type="Proteomes" id="UP000503447"/>
    </source>
</evidence>